<accession>A0A511MED1</accession>
<sequence>MTATTPGTVGRPIHAVNAQQDPANRTEEVFVRDVLEGVVEALTDRTGGSHSFPWSPEQHVRVGVLGITIVPPQPRQPAVSVPREEGNGGAAAPTVTAPPIENRGVIGLDFVVKGTPATVDLAIDIGYAIYHQLLPVFDDISAEAARRTSGGAKNPQRRPTVPLNPTWRRDERRVTLTLSVPVTGDEHTVISSELAGGCPLAADAATAVADHYANSSALWKLTNNQTLPAADATGSEDAFHRAVAARRDPEWRPLAPMPRLTISTLPTVDGNTAVSVSIVNALVLQARGLQDLSLYDTRMSVSVNAPQLLPRQLGFMKNDCRYADVATVPGRGRGCVARTGDTPNTVVAETLPIHTQYNAVSAEPASIDISFGGLCKNWAATLPRLAVEMRAFHRAWDFSAARTSDDRLQIEQLRNRFEAEVKRFELGLDLLGAETNLARAFELANDTFAGSRGPTKRWRLFQLVFIISELGALAGREHPTDPRLRDELDAVDVLWFPTGGGKTEAYLGLIVVALFYDRMRGKERGASAWLLFPLRMLSVQQLSRFSEILHHAEAARAAENLPGDPFTLGYFVGSGNTPNRLAFPDRHGWWPGLTTFAKWSESDRDTKRLVGACPACGDQNSIGLDCDLDDQRLLHRCRACGQILPIHASDDEVTRYQSSVIVSTVDKVCAFARNGQLTAINRGPRTRCPQHGWYTHGGCIAKDCSTAAATHTAAIGFKDPTPSLWVQDELHLVREELGVFAAQYHTLLAELARGAGNEPSKVIAATATIEQFEDQLSQVYGRRPRMFPTGGGTLDRSFYTAVTDDVRRIYLGVLPAGGGTVKVDLAGQITAHIIERIHRLTDDPARLVSAMAAVGITLTTDESRSKLFDYELALAYVNSKAHGVAILDDLNRLSEHFLNSGADRVKSEYLTGERSLGDLAAVIAAIQDSNPTTARADRIRGIVGTAVVSHGVDLDRLNFEILAGMPPSYAHYIQATARAGRSHVGLVVDVFDRANRRETSMYQSFLTTHAALERMVEPVPVNRFATRAVERTLPGIVCALLWDETRDAIWGTSENIGITRRFRNWWNARAANFLPRLTERIERAYRCPVPDPAMKADEQRLVDDAVRRWEQIERPRVQQWQSDWLTELFTSPAMTSLRDVDPPAEFRGGERAERIISRLLHLGE</sequence>
<dbReference type="Pfam" id="PF00271">
    <property type="entry name" value="Helicase_C"/>
    <property type="match status" value="1"/>
</dbReference>
<proteinExistence type="predicted"/>
<reference evidence="3 4" key="1">
    <citation type="submission" date="2019-07" db="EMBL/GenBank/DDBJ databases">
        <title>Whole genome shotgun sequence of Nocardia ninae NBRC 108245.</title>
        <authorList>
            <person name="Hosoyama A."/>
            <person name="Uohara A."/>
            <person name="Ohji S."/>
            <person name="Ichikawa N."/>
        </authorList>
    </citation>
    <scope>NUCLEOTIDE SEQUENCE [LARGE SCALE GENOMIC DNA]</scope>
    <source>
        <strain evidence="3 4">NBRC 108245</strain>
    </source>
</reference>
<evidence type="ECO:0000259" key="2">
    <source>
        <dbReference type="PROSITE" id="PS51194"/>
    </source>
</evidence>
<protein>
    <recommendedName>
        <fullName evidence="2">Helicase C-terminal domain-containing protein</fullName>
    </recommendedName>
</protein>
<feature type="domain" description="Helicase C-terminal" evidence="2">
    <location>
        <begin position="863"/>
        <end position="1027"/>
    </location>
</feature>
<dbReference type="Proteomes" id="UP000321424">
    <property type="component" value="Unassembled WGS sequence"/>
</dbReference>
<dbReference type="PROSITE" id="PS51194">
    <property type="entry name" value="HELICASE_CTER"/>
    <property type="match status" value="1"/>
</dbReference>
<evidence type="ECO:0000256" key="1">
    <source>
        <dbReference type="SAM" id="MobiDB-lite"/>
    </source>
</evidence>
<dbReference type="Gene3D" id="3.40.50.300">
    <property type="entry name" value="P-loop containing nucleotide triphosphate hydrolases"/>
    <property type="match status" value="2"/>
</dbReference>
<evidence type="ECO:0000313" key="3">
    <source>
        <dbReference type="EMBL" id="GEM38841.1"/>
    </source>
</evidence>
<evidence type="ECO:0000313" key="4">
    <source>
        <dbReference type="Proteomes" id="UP000321424"/>
    </source>
</evidence>
<dbReference type="RefSeq" id="WP_147131643.1">
    <property type="nucleotide sequence ID" value="NZ_BJXA01000019.1"/>
</dbReference>
<dbReference type="AlphaFoldDB" id="A0A511MED1"/>
<dbReference type="SUPFAM" id="SSF52540">
    <property type="entry name" value="P-loop containing nucleoside triphosphate hydrolases"/>
    <property type="match status" value="2"/>
</dbReference>
<dbReference type="SMART" id="SM00490">
    <property type="entry name" value="HELICc"/>
    <property type="match status" value="1"/>
</dbReference>
<dbReference type="InterPro" id="IPR001650">
    <property type="entry name" value="Helicase_C-like"/>
</dbReference>
<gene>
    <name evidence="3" type="ORF">NN4_33600</name>
</gene>
<dbReference type="CDD" id="cd18785">
    <property type="entry name" value="SF2_C"/>
    <property type="match status" value="1"/>
</dbReference>
<dbReference type="OrthoDB" id="713315at2"/>
<feature type="region of interest" description="Disordered" evidence="1">
    <location>
        <begin position="1"/>
        <end position="21"/>
    </location>
</feature>
<organism evidence="3 4">
    <name type="scientific">Nocardia ninae NBRC 108245</name>
    <dbReference type="NCBI Taxonomy" id="1210091"/>
    <lineage>
        <taxon>Bacteria</taxon>
        <taxon>Bacillati</taxon>
        <taxon>Actinomycetota</taxon>
        <taxon>Actinomycetes</taxon>
        <taxon>Mycobacteriales</taxon>
        <taxon>Nocardiaceae</taxon>
        <taxon>Nocardia</taxon>
    </lineage>
</organism>
<comment type="caution">
    <text evidence="3">The sequence shown here is derived from an EMBL/GenBank/DDBJ whole genome shotgun (WGS) entry which is preliminary data.</text>
</comment>
<keyword evidence="4" id="KW-1185">Reference proteome</keyword>
<dbReference type="InterPro" id="IPR027417">
    <property type="entry name" value="P-loop_NTPase"/>
</dbReference>
<dbReference type="EMBL" id="BJXA01000019">
    <property type="protein sequence ID" value="GEM38841.1"/>
    <property type="molecule type" value="Genomic_DNA"/>
</dbReference>
<name>A0A511MED1_9NOCA</name>
<feature type="region of interest" description="Disordered" evidence="1">
    <location>
        <begin position="73"/>
        <end position="96"/>
    </location>
</feature>